<evidence type="ECO:0000256" key="9">
    <source>
        <dbReference type="ARBA" id="ARBA00022490"/>
    </source>
</evidence>
<dbReference type="UniPathway" id="UPA00053">
    <property type="reaction ID" value="UER00085"/>
</dbReference>
<dbReference type="STRING" id="246786.GS18_0209550"/>
<evidence type="ECO:0000256" key="2">
    <source>
        <dbReference type="ARBA" id="ARBA00001911"/>
    </source>
</evidence>
<keyword evidence="10 18" id="KW-0028">Amino-acid biosynthesis</keyword>
<feature type="binding site" evidence="18">
    <location>
        <position position="245"/>
    </location>
    <ligand>
        <name>Zn(2+)</name>
        <dbReference type="ChEBI" id="CHEBI:29105"/>
    </ligand>
</feature>
<dbReference type="EC" id="4.2.3.4" evidence="7 18"/>
<evidence type="ECO:0000256" key="16">
    <source>
        <dbReference type="ARBA" id="ARBA00023239"/>
    </source>
</evidence>
<comment type="cofactor">
    <cofactor evidence="18">
        <name>Co(2+)</name>
        <dbReference type="ChEBI" id="CHEBI:48828"/>
    </cofactor>
    <cofactor evidence="18">
        <name>Zn(2+)</name>
        <dbReference type="ChEBI" id="CHEBI:29105"/>
    </cofactor>
    <text evidence="18">Binds 1 divalent metal cation per subunit. Can use either Co(2+) or Zn(2+).</text>
</comment>
<comment type="function">
    <text evidence="18">Catalyzes the conversion of 3-deoxy-D-arabino-heptulosonate 7-phosphate (DAHP) to dehydroquinate (DHQ).</text>
</comment>
<organism evidence="22 23">
    <name type="scientific">Metabacillus indicus</name>
    <name type="common">Bacillus indicus</name>
    <dbReference type="NCBI Taxonomy" id="246786"/>
    <lineage>
        <taxon>Bacteria</taxon>
        <taxon>Bacillati</taxon>
        <taxon>Bacillota</taxon>
        <taxon>Bacilli</taxon>
        <taxon>Bacillales</taxon>
        <taxon>Bacillaceae</taxon>
        <taxon>Metabacillus</taxon>
    </lineage>
</organism>
<evidence type="ECO:0000259" key="20">
    <source>
        <dbReference type="Pfam" id="PF01761"/>
    </source>
</evidence>
<evidence type="ECO:0000256" key="11">
    <source>
        <dbReference type="ARBA" id="ARBA00022723"/>
    </source>
</evidence>
<evidence type="ECO:0000256" key="8">
    <source>
        <dbReference type="ARBA" id="ARBA00017684"/>
    </source>
</evidence>
<dbReference type="Gene3D" id="3.40.50.1970">
    <property type="match status" value="1"/>
</dbReference>
<keyword evidence="14 18" id="KW-0520">NAD</keyword>
<dbReference type="HAMAP" id="MF_00110">
    <property type="entry name" value="DHQ_synthase"/>
    <property type="match status" value="1"/>
</dbReference>
<evidence type="ECO:0000256" key="6">
    <source>
        <dbReference type="ARBA" id="ARBA00005412"/>
    </source>
</evidence>
<comment type="subcellular location">
    <subcellularLocation>
        <location evidence="4 18">Cytoplasm</location>
    </subcellularLocation>
</comment>
<keyword evidence="11 18" id="KW-0479">Metal-binding</keyword>
<gene>
    <name evidence="18" type="primary">aroB</name>
    <name evidence="22" type="ORF">GS18_0209550</name>
</gene>
<keyword evidence="13 18" id="KW-0862">Zinc</keyword>
<feature type="binding site" evidence="18">
    <location>
        <position position="149"/>
    </location>
    <ligand>
        <name>NAD(+)</name>
        <dbReference type="ChEBI" id="CHEBI:57540"/>
    </ligand>
</feature>
<dbReference type="GO" id="GO:0003856">
    <property type="term" value="F:3-dehydroquinate synthase activity"/>
    <property type="evidence" value="ECO:0007669"/>
    <property type="project" value="UniProtKB-UniRule"/>
</dbReference>
<evidence type="ECO:0000256" key="17">
    <source>
        <dbReference type="ARBA" id="ARBA00023285"/>
    </source>
</evidence>
<feature type="binding site" evidence="18">
    <location>
        <begin position="104"/>
        <end position="108"/>
    </location>
    <ligand>
        <name>NAD(+)</name>
        <dbReference type="ChEBI" id="CHEBI:57540"/>
    </ligand>
</feature>
<comment type="similarity">
    <text evidence="6 18">Belongs to the sugar phosphate cyclases superfamily. Dehydroquinate synthase family.</text>
</comment>
<comment type="pathway">
    <text evidence="5 18">Metabolic intermediate biosynthesis; chorismate biosynthesis; chorismate from D-erythrose 4-phosphate and phosphoenolpyruvate: step 2/7.</text>
</comment>
<dbReference type="PIRSF" id="PIRSF001455">
    <property type="entry name" value="DHQ_synth"/>
    <property type="match status" value="1"/>
</dbReference>
<dbReference type="PANTHER" id="PTHR43622">
    <property type="entry name" value="3-DEHYDROQUINATE SYNTHASE"/>
    <property type="match status" value="1"/>
</dbReference>
<evidence type="ECO:0000256" key="10">
    <source>
        <dbReference type="ARBA" id="ARBA00022605"/>
    </source>
</evidence>
<dbReference type="Pfam" id="PF24621">
    <property type="entry name" value="DHQS_C"/>
    <property type="match status" value="1"/>
</dbReference>
<dbReference type="AlphaFoldDB" id="A0A084H0D3"/>
<evidence type="ECO:0000259" key="21">
    <source>
        <dbReference type="Pfam" id="PF24621"/>
    </source>
</evidence>
<evidence type="ECO:0000256" key="13">
    <source>
        <dbReference type="ARBA" id="ARBA00022833"/>
    </source>
</evidence>
<dbReference type="GO" id="GO:0046872">
    <property type="term" value="F:metal ion binding"/>
    <property type="evidence" value="ECO:0007669"/>
    <property type="project" value="UniProtKB-KW"/>
</dbReference>
<keyword evidence="19" id="KW-0812">Transmembrane</keyword>
<evidence type="ECO:0000256" key="15">
    <source>
        <dbReference type="ARBA" id="ARBA00023141"/>
    </source>
</evidence>
<dbReference type="Proteomes" id="UP000028549">
    <property type="component" value="Unassembled WGS sequence"/>
</dbReference>
<dbReference type="PANTHER" id="PTHR43622:SF7">
    <property type="entry name" value="3-DEHYDROQUINATE SYNTHASE, CHLOROPLASTIC"/>
    <property type="match status" value="1"/>
</dbReference>
<keyword evidence="16 18" id="KW-0456">Lyase</keyword>
<dbReference type="SUPFAM" id="SSF56796">
    <property type="entry name" value="Dehydroquinate synthase-like"/>
    <property type="match status" value="1"/>
</dbReference>
<evidence type="ECO:0000256" key="18">
    <source>
        <dbReference type="HAMAP-Rule" id="MF_00110"/>
    </source>
</evidence>
<dbReference type="Gene3D" id="1.20.1090.10">
    <property type="entry name" value="Dehydroquinate synthase-like - alpha domain"/>
    <property type="match status" value="1"/>
</dbReference>
<evidence type="ECO:0000256" key="7">
    <source>
        <dbReference type="ARBA" id="ARBA00013031"/>
    </source>
</evidence>
<evidence type="ECO:0000256" key="12">
    <source>
        <dbReference type="ARBA" id="ARBA00022741"/>
    </source>
</evidence>
<dbReference type="FunFam" id="3.40.50.1970:FF:000007">
    <property type="entry name" value="Pentafunctional AROM polypeptide"/>
    <property type="match status" value="1"/>
</dbReference>
<feature type="binding site" evidence="18">
    <location>
        <begin position="70"/>
        <end position="75"/>
    </location>
    <ligand>
        <name>NAD(+)</name>
        <dbReference type="ChEBI" id="CHEBI:57540"/>
    </ligand>
</feature>
<keyword evidence="9 18" id="KW-0963">Cytoplasm</keyword>
<name>A0A084H0D3_METID</name>
<sequence>MKQLVVETSARSYPVIVGTGLIETELMKQLERLNPSRILVIADSAVQNLYGDKLMRAVSSFPSDVYAVPSGEESKSFQTYYDIQTFALKQGLDRKSLILAFGGGVIGDLAGFVAATYMRGIPFIQLPTTLLAHDSAVGGKVAVNHPEGKNMIGAFYQPEAVIYDLDFLKSLPESELRSGFAEVIKHGLIGNEELYSWLKQEIRNVGRINDSMLQRMILQGISVKAAVVKEDEKESGVRAHLNFGHTLGHAIESGAGYGKISHGDAVAAGMLFAVWLSNRTLGADLPYEEIQSWFRELGFPTEVPSDLDTDLLLGKMMKDKKASSGTITMVLLQSIGECRTQAFEKDRLKSLLEIWRQEGTV</sequence>
<keyword evidence="17 18" id="KW-0170">Cobalt</keyword>
<feature type="domain" description="3-dehydroquinate synthase N-terminal" evidence="20">
    <location>
        <begin position="66"/>
        <end position="177"/>
    </location>
</feature>
<evidence type="ECO:0000256" key="19">
    <source>
        <dbReference type="SAM" id="Phobius"/>
    </source>
</evidence>
<keyword evidence="19" id="KW-0472">Membrane</keyword>
<comment type="catalytic activity">
    <reaction evidence="1 18">
        <text>7-phospho-2-dehydro-3-deoxy-D-arabino-heptonate = 3-dehydroquinate + phosphate</text>
        <dbReference type="Rhea" id="RHEA:21968"/>
        <dbReference type="ChEBI" id="CHEBI:32364"/>
        <dbReference type="ChEBI" id="CHEBI:43474"/>
        <dbReference type="ChEBI" id="CHEBI:58394"/>
        <dbReference type="EC" id="4.2.3.4"/>
    </reaction>
</comment>
<dbReference type="GO" id="GO:0009423">
    <property type="term" value="P:chorismate biosynthetic process"/>
    <property type="evidence" value="ECO:0007669"/>
    <property type="project" value="UniProtKB-UniRule"/>
</dbReference>
<keyword evidence="12 18" id="KW-0547">Nucleotide-binding</keyword>
<feature type="binding site" evidence="18">
    <location>
        <position position="140"/>
    </location>
    <ligand>
        <name>NAD(+)</name>
        <dbReference type="ChEBI" id="CHEBI:57540"/>
    </ligand>
</feature>
<dbReference type="CDD" id="cd08195">
    <property type="entry name" value="DHQS"/>
    <property type="match status" value="1"/>
</dbReference>
<protein>
    <recommendedName>
        <fullName evidence="8 18">3-dehydroquinate synthase</fullName>
        <shortName evidence="18">DHQS</shortName>
        <ecNumber evidence="7 18">4.2.3.4</ecNumber>
    </recommendedName>
</protein>
<comment type="caution">
    <text evidence="18">Lacks conserved residue(s) required for the propagation of feature annotation.</text>
</comment>
<dbReference type="InterPro" id="IPR016037">
    <property type="entry name" value="DHQ_synth_AroB"/>
</dbReference>
<dbReference type="InterPro" id="IPR030960">
    <property type="entry name" value="DHQS/DOIS_N"/>
</dbReference>
<feature type="binding site" evidence="18">
    <location>
        <position position="182"/>
    </location>
    <ligand>
        <name>Zn(2+)</name>
        <dbReference type="ChEBI" id="CHEBI:29105"/>
    </ligand>
</feature>
<evidence type="ECO:0000313" key="22">
    <source>
        <dbReference type="EMBL" id="KEZ53045.1"/>
    </source>
</evidence>
<dbReference type="GO" id="GO:0000166">
    <property type="term" value="F:nucleotide binding"/>
    <property type="evidence" value="ECO:0007669"/>
    <property type="project" value="UniProtKB-KW"/>
</dbReference>
<feature type="domain" description="3-dehydroquinate synthase C-terminal" evidence="21">
    <location>
        <begin position="179"/>
        <end position="322"/>
    </location>
</feature>
<feature type="binding site" evidence="18">
    <location>
        <position position="262"/>
    </location>
    <ligand>
        <name>Zn(2+)</name>
        <dbReference type="ChEBI" id="CHEBI:29105"/>
    </ligand>
</feature>
<dbReference type="Pfam" id="PF01761">
    <property type="entry name" value="DHQ_synthase"/>
    <property type="match status" value="1"/>
</dbReference>
<evidence type="ECO:0000256" key="1">
    <source>
        <dbReference type="ARBA" id="ARBA00001393"/>
    </source>
</evidence>
<dbReference type="InterPro" id="IPR030963">
    <property type="entry name" value="DHQ_synth_fam"/>
</dbReference>
<comment type="caution">
    <text evidence="22">The sequence shown here is derived from an EMBL/GenBank/DDBJ whole genome shotgun (WGS) entry which is preliminary data.</text>
</comment>
<dbReference type="RefSeq" id="WP_029566056.1">
    <property type="nucleotide sequence ID" value="NZ_JNVC02000004.1"/>
</dbReference>
<evidence type="ECO:0000256" key="5">
    <source>
        <dbReference type="ARBA" id="ARBA00004661"/>
    </source>
</evidence>
<evidence type="ECO:0000256" key="4">
    <source>
        <dbReference type="ARBA" id="ARBA00004496"/>
    </source>
</evidence>
<keyword evidence="15 18" id="KW-0057">Aromatic amino acid biosynthesis</keyword>
<dbReference type="OrthoDB" id="9806583at2"/>
<evidence type="ECO:0000256" key="3">
    <source>
        <dbReference type="ARBA" id="ARBA00001947"/>
    </source>
</evidence>
<accession>A0A084H0D3</accession>
<dbReference type="GO" id="GO:0008652">
    <property type="term" value="P:amino acid biosynthetic process"/>
    <property type="evidence" value="ECO:0007669"/>
    <property type="project" value="UniProtKB-KW"/>
</dbReference>
<dbReference type="GO" id="GO:0009073">
    <property type="term" value="P:aromatic amino acid family biosynthetic process"/>
    <property type="evidence" value="ECO:0007669"/>
    <property type="project" value="UniProtKB-KW"/>
</dbReference>
<dbReference type="InterPro" id="IPR056179">
    <property type="entry name" value="DHQS_C"/>
</dbReference>
<proteinExistence type="inferred from homology"/>
<feature type="binding site" evidence="18">
    <location>
        <begin position="128"/>
        <end position="129"/>
    </location>
    <ligand>
        <name>NAD(+)</name>
        <dbReference type="ChEBI" id="CHEBI:57540"/>
    </ligand>
</feature>
<comment type="cofactor">
    <cofactor evidence="3">
        <name>Zn(2+)</name>
        <dbReference type="ChEBI" id="CHEBI:29105"/>
    </cofactor>
</comment>
<dbReference type="InterPro" id="IPR050071">
    <property type="entry name" value="Dehydroquinate_synthase"/>
</dbReference>
<feature type="transmembrane region" description="Helical" evidence="19">
    <location>
        <begin position="97"/>
        <end position="118"/>
    </location>
</feature>
<dbReference type="NCBIfam" id="TIGR01357">
    <property type="entry name" value="aroB"/>
    <property type="match status" value="1"/>
</dbReference>
<evidence type="ECO:0000313" key="23">
    <source>
        <dbReference type="Proteomes" id="UP000028549"/>
    </source>
</evidence>
<reference evidence="22 23" key="1">
    <citation type="journal article" date="2005" name="Int. J. Syst. Evol. Microbiol.">
        <title>Bacillus cibi sp. nov., isolated from jeotgal, a traditional Korean fermented seafood.</title>
        <authorList>
            <person name="Yoon J.H."/>
            <person name="Lee C.H."/>
            <person name="Oh T.K."/>
        </authorList>
    </citation>
    <scope>NUCLEOTIDE SEQUENCE [LARGE SCALE GENOMIC DNA]</scope>
    <source>
        <strain evidence="22 23">DSM 16189</strain>
    </source>
</reference>
<dbReference type="EMBL" id="JNVC02000004">
    <property type="protein sequence ID" value="KEZ53045.1"/>
    <property type="molecule type" value="Genomic_DNA"/>
</dbReference>
<evidence type="ECO:0000256" key="14">
    <source>
        <dbReference type="ARBA" id="ARBA00023027"/>
    </source>
</evidence>
<comment type="cofactor">
    <cofactor evidence="2 18">
        <name>NAD(+)</name>
        <dbReference type="ChEBI" id="CHEBI:57540"/>
    </cofactor>
</comment>
<dbReference type="GO" id="GO:0005737">
    <property type="term" value="C:cytoplasm"/>
    <property type="evidence" value="ECO:0007669"/>
    <property type="project" value="UniProtKB-SubCell"/>
</dbReference>
<keyword evidence="23" id="KW-1185">Reference proteome</keyword>
<keyword evidence="19" id="KW-1133">Transmembrane helix</keyword>